<dbReference type="AlphaFoldDB" id="A0A8S1RSG7"/>
<dbReference type="Proteomes" id="UP000692954">
    <property type="component" value="Unassembled WGS sequence"/>
</dbReference>
<reference evidence="1" key="1">
    <citation type="submission" date="2021-01" db="EMBL/GenBank/DDBJ databases">
        <authorList>
            <consortium name="Genoscope - CEA"/>
            <person name="William W."/>
        </authorList>
    </citation>
    <scope>NUCLEOTIDE SEQUENCE</scope>
</reference>
<gene>
    <name evidence="1" type="ORF">PSON_ATCC_30995.1.T2730006</name>
</gene>
<organism evidence="1 2">
    <name type="scientific">Paramecium sonneborni</name>
    <dbReference type="NCBI Taxonomy" id="65129"/>
    <lineage>
        <taxon>Eukaryota</taxon>
        <taxon>Sar</taxon>
        <taxon>Alveolata</taxon>
        <taxon>Ciliophora</taxon>
        <taxon>Intramacronucleata</taxon>
        <taxon>Oligohymenophorea</taxon>
        <taxon>Peniculida</taxon>
        <taxon>Parameciidae</taxon>
        <taxon>Paramecium</taxon>
    </lineage>
</organism>
<keyword evidence="2" id="KW-1185">Reference proteome</keyword>
<dbReference type="EMBL" id="CAJJDN010000273">
    <property type="protein sequence ID" value="CAD8130270.1"/>
    <property type="molecule type" value="Genomic_DNA"/>
</dbReference>
<evidence type="ECO:0000313" key="1">
    <source>
        <dbReference type="EMBL" id="CAD8130270.1"/>
    </source>
</evidence>
<proteinExistence type="predicted"/>
<sequence length="246" mass="29229">MLLNIQLSQKQSFKFKLELKNNKLISCSSENKLIQFFYFIKQNEESIIFLQIEINQRSKRLYFIIDQTFIIQSQGEQVISIYQQQQVDNYFKKAEKVLLHHVVIKVQIKYLLQQEIYKLQQQIEFLKKDKIQDQQDIAQLNYYLRAMPLISTNLIQINSNSVIESKSEKVLNYVKQSVKWFGIISDPISVVGYIFSISNEVLDSLVEGQDDKVKQQSLQLHQQSQRQKYNLQFEAFSLIKKLKLQY</sequence>
<accession>A0A8S1RSG7</accession>
<evidence type="ECO:0000313" key="2">
    <source>
        <dbReference type="Proteomes" id="UP000692954"/>
    </source>
</evidence>
<comment type="caution">
    <text evidence="1">The sequence shown here is derived from an EMBL/GenBank/DDBJ whole genome shotgun (WGS) entry which is preliminary data.</text>
</comment>
<protein>
    <submittedName>
        <fullName evidence="1">Uncharacterized protein</fullName>
    </submittedName>
</protein>
<name>A0A8S1RSG7_9CILI</name>